<dbReference type="Proteomes" id="UP000887159">
    <property type="component" value="Unassembled WGS sequence"/>
</dbReference>
<keyword evidence="2" id="KW-1185">Reference proteome</keyword>
<comment type="caution">
    <text evidence="1">The sequence shown here is derived from an EMBL/GenBank/DDBJ whole genome shotgun (WGS) entry which is preliminary data.</text>
</comment>
<dbReference type="AlphaFoldDB" id="A0A8X7BFS3"/>
<evidence type="ECO:0000313" key="1">
    <source>
        <dbReference type="EMBL" id="GFY28954.1"/>
    </source>
</evidence>
<accession>A0A8X7BFS3</accession>
<name>A0A8X7BFS3_TRICX</name>
<evidence type="ECO:0000313" key="2">
    <source>
        <dbReference type="Proteomes" id="UP000887159"/>
    </source>
</evidence>
<reference evidence="1" key="1">
    <citation type="submission" date="2020-08" db="EMBL/GenBank/DDBJ databases">
        <title>Multicomponent nature underlies the extraordinary mechanical properties of spider dragline silk.</title>
        <authorList>
            <person name="Kono N."/>
            <person name="Nakamura H."/>
            <person name="Mori M."/>
            <person name="Yoshida Y."/>
            <person name="Ohtoshi R."/>
            <person name="Malay A.D."/>
            <person name="Moran D.A.P."/>
            <person name="Tomita M."/>
            <person name="Numata K."/>
            <person name="Arakawa K."/>
        </authorList>
    </citation>
    <scope>NUCLEOTIDE SEQUENCE</scope>
</reference>
<dbReference type="EMBL" id="BMAU01021387">
    <property type="protein sequence ID" value="GFY28954.1"/>
    <property type="molecule type" value="Genomic_DNA"/>
</dbReference>
<proteinExistence type="predicted"/>
<gene>
    <name evidence="1" type="ORF">TNCV_4720821</name>
</gene>
<sequence length="105" mass="11667">MLGEPETEKHGKGSMRQKSLGTSVLDVCKRGDNWTLSRADVVKIAEILFYHGSKLSSLSIRILREILELLPNQKKIYVIDQTHATSSLACLLTGYVTYLARVGFG</sequence>
<organism evidence="1 2">
    <name type="scientific">Trichonephila clavipes</name>
    <name type="common">Golden silk orbweaver</name>
    <name type="synonym">Nephila clavipes</name>
    <dbReference type="NCBI Taxonomy" id="2585209"/>
    <lineage>
        <taxon>Eukaryota</taxon>
        <taxon>Metazoa</taxon>
        <taxon>Ecdysozoa</taxon>
        <taxon>Arthropoda</taxon>
        <taxon>Chelicerata</taxon>
        <taxon>Arachnida</taxon>
        <taxon>Araneae</taxon>
        <taxon>Araneomorphae</taxon>
        <taxon>Entelegynae</taxon>
        <taxon>Araneoidea</taxon>
        <taxon>Nephilidae</taxon>
        <taxon>Trichonephila</taxon>
    </lineage>
</organism>
<protein>
    <submittedName>
        <fullName evidence="1">Uncharacterized protein</fullName>
    </submittedName>
</protein>